<dbReference type="OrthoDB" id="9805177at2"/>
<evidence type="ECO:0000313" key="6">
    <source>
        <dbReference type="EMBL" id="SEG82258.1"/>
    </source>
</evidence>
<name>A0A1H6DAK7_9ACTN</name>
<keyword evidence="5" id="KW-0119">Carbohydrate metabolism</keyword>
<dbReference type="InterPro" id="IPR013785">
    <property type="entry name" value="Aldolase_TIM"/>
</dbReference>
<comment type="pathway">
    <text evidence="1">Carbohydrate acid metabolism.</text>
</comment>
<sequence length="207" mass="20209">MDLLAALHTHRLVAIVRGDDPGAALRSVLALAEEGVPLIEVSLSGKGALEVIADARAALGPDAPLGAGTVLTADDARAAHRAGADFAVTPGLGAGASTARELGLPVLAGVMTPTDIIAAQAMGAEAFKIFPAAQAGGPEYVRALRGPFPAAPFVPVGGVDAEAARAYLAAGAIAVGVGSPLLGDAPSGGSIADLRARAAVFRAAVAS</sequence>
<evidence type="ECO:0000256" key="3">
    <source>
        <dbReference type="ARBA" id="ARBA00011233"/>
    </source>
</evidence>
<evidence type="ECO:0000256" key="5">
    <source>
        <dbReference type="ARBA" id="ARBA00023277"/>
    </source>
</evidence>
<keyword evidence="7" id="KW-1185">Reference proteome</keyword>
<reference evidence="6 7" key="1">
    <citation type="submission" date="2016-10" db="EMBL/GenBank/DDBJ databases">
        <authorList>
            <person name="de Groot N.N."/>
        </authorList>
    </citation>
    <scope>NUCLEOTIDE SEQUENCE [LARGE SCALE GENOMIC DNA]</scope>
    <source>
        <strain evidence="6 7">CGMCC 4.2023</strain>
    </source>
</reference>
<dbReference type="Proteomes" id="UP000236754">
    <property type="component" value="Unassembled WGS sequence"/>
</dbReference>
<dbReference type="Gene3D" id="3.20.20.70">
    <property type="entry name" value="Aldolase class I"/>
    <property type="match status" value="1"/>
</dbReference>
<dbReference type="EMBL" id="FNVU01000013">
    <property type="protein sequence ID" value="SEG82258.1"/>
    <property type="molecule type" value="Genomic_DNA"/>
</dbReference>
<dbReference type="CDD" id="cd00452">
    <property type="entry name" value="KDPG_aldolase"/>
    <property type="match status" value="1"/>
</dbReference>
<protein>
    <submittedName>
        <fullName evidence="6">2-keto-3-deoxy-phosphogluconate aldolase</fullName>
    </submittedName>
</protein>
<keyword evidence="4" id="KW-0456">Lyase</keyword>
<gene>
    <name evidence="6" type="ORF">SAMN05216223_113120</name>
</gene>
<proteinExistence type="inferred from homology"/>
<organism evidence="6 7">
    <name type="scientific">Actinacidiphila yanglinensis</name>
    <dbReference type="NCBI Taxonomy" id="310779"/>
    <lineage>
        <taxon>Bacteria</taxon>
        <taxon>Bacillati</taxon>
        <taxon>Actinomycetota</taxon>
        <taxon>Actinomycetes</taxon>
        <taxon>Kitasatosporales</taxon>
        <taxon>Streptomycetaceae</taxon>
        <taxon>Actinacidiphila</taxon>
    </lineage>
</organism>
<dbReference type="SUPFAM" id="SSF51569">
    <property type="entry name" value="Aldolase"/>
    <property type="match status" value="1"/>
</dbReference>
<comment type="similarity">
    <text evidence="2">Belongs to the KHG/KDPG aldolase family.</text>
</comment>
<comment type="subunit">
    <text evidence="3">Homotrimer.</text>
</comment>
<dbReference type="GO" id="GO:0016829">
    <property type="term" value="F:lyase activity"/>
    <property type="evidence" value="ECO:0007669"/>
    <property type="project" value="UniProtKB-KW"/>
</dbReference>
<evidence type="ECO:0000256" key="4">
    <source>
        <dbReference type="ARBA" id="ARBA00023239"/>
    </source>
</evidence>
<dbReference type="NCBIfam" id="TIGR01182">
    <property type="entry name" value="eda"/>
    <property type="match status" value="1"/>
</dbReference>
<dbReference type="Pfam" id="PF01081">
    <property type="entry name" value="Aldolase"/>
    <property type="match status" value="1"/>
</dbReference>
<dbReference type="RefSeq" id="WP_103888621.1">
    <property type="nucleotide sequence ID" value="NZ_FNVU01000013.1"/>
</dbReference>
<dbReference type="PANTHER" id="PTHR30246:SF1">
    <property type="entry name" value="2-DEHYDRO-3-DEOXY-6-PHOSPHOGALACTONATE ALDOLASE-RELATED"/>
    <property type="match status" value="1"/>
</dbReference>
<evidence type="ECO:0000256" key="2">
    <source>
        <dbReference type="ARBA" id="ARBA00006906"/>
    </source>
</evidence>
<dbReference type="InterPro" id="IPR000887">
    <property type="entry name" value="Aldlse_KDPG_KHG"/>
</dbReference>
<dbReference type="PANTHER" id="PTHR30246">
    <property type="entry name" value="2-KETO-3-DEOXY-6-PHOSPHOGLUCONATE ALDOLASE"/>
    <property type="match status" value="1"/>
</dbReference>
<accession>A0A1H6DAK7</accession>
<dbReference type="AlphaFoldDB" id="A0A1H6DAK7"/>
<evidence type="ECO:0000313" key="7">
    <source>
        <dbReference type="Proteomes" id="UP000236754"/>
    </source>
</evidence>
<evidence type="ECO:0000256" key="1">
    <source>
        <dbReference type="ARBA" id="ARBA00004761"/>
    </source>
</evidence>